<evidence type="ECO:0000313" key="1">
    <source>
        <dbReference type="EMBL" id="KKK59364.1"/>
    </source>
</evidence>
<dbReference type="EMBL" id="LAZR01063516">
    <property type="protein sequence ID" value="KKK59364.1"/>
    <property type="molecule type" value="Genomic_DNA"/>
</dbReference>
<reference evidence="1" key="1">
    <citation type="journal article" date="2015" name="Nature">
        <title>Complex archaea that bridge the gap between prokaryotes and eukaryotes.</title>
        <authorList>
            <person name="Spang A."/>
            <person name="Saw J.H."/>
            <person name="Jorgensen S.L."/>
            <person name="Zaremba-Niedzwiedzka K."/>
            <person name="Martijn J."/>
            <person name="Lind A.E."/>
            <person name="van Eijk R."/>
            <person name="Schleper C."/>
            <person name="Guy L."/>
            <person name="Ettema T.J."/>
        </authorList>
    </citation>
    <scope>NUCLEOTIDE SEQUENCE</scope>
</reference>
<sequence>VGTFPTPNWDVAPLAPTIFPPTTLPATFAVVAFTNTGNTPFTGQVGFSIKPSNYTDYIDAPYRNVGTINEGEEKTFTSNPITIPGDAEPGDVEAWVTIKYNDGTDFITLGEVIDPSAYYVETPPPPPPDEGYLTVTTNPSGASFIAQNHTSFTRFTNFSNTSL</sequence>
<organism evidence="1">
    <name type="scientific">marine sediment metagenome</name>
    <dbReference type="NCBI Taxonomy" id="412755"/>
    <lineage>
        <taxon>unclassified sequences</taxon>
        <taxon>metagenomes</taxon>
        <taxon>ecological metagenomes</taxon>
    </lineage>
</organism>
<gene>
    <name evidence="1" type="ORF">LCGC14_3035140</name>
</gene>
<name>A0A0F8YZ84_9ZZZZ</name>
<accession>A0A0F8YZ84</accession>
<comment type="caution">
    <text evidence="1">The sequence shown here is derived from an EMBL/GenBank/DDBJ whole genome shotgun (WGS) entry which is preliminary data.</text>
</comment>
<evidence type="ECO:0008006" key="2">
    <source>
        <dbReference type="Google" id="ProtNLM"/>
    </source>
</evidence>
<dbReference type="AlphaFoldDB" id="A0A0F8YZ84"/>
<proteinExistence type="predicted"/>
<feature type="non-terminal residue" evidence="1">
    <location>
        <position position="1"/>
    </location>
</feature>
<protein>
    <recommendedName>
        <fullName evidence="2">CARDB domain-containing protein</fullName>
    </recommendedName>
</protein>